<feature type="region of interest" description="Disordered" evidence="5">
    <location>
        <begin position="1"/>
        <end position="24"/>
    </location>
</feature>
<name>A0A1H8UFY4_9ACTN</name>
<dbReference type="InterPro" id="IPR058909">
    <property type="entry name" value="CD_NTase_C"/>
</dbReference>
<evidence type="ECO:0000313" key="7">
    <source>
        <dbReference type="EMBL" id="SEP02139.1"/>
    </source>
</evidence>
<dbReference type="RefSeq" id="WP_069462324.1">
    <property type="nucleotide sequence ID" value="NZ_FODD01000072.1"/>
</dbReference>
<evidence type="ECO:0000256" key="2">
    <source>
        <dbReference type="ARBA" id="ARBA00022695"/>
    </source>
</evidence>
<keyword evidence="3" id="KW-0547">Nucleotide-binding</keyword>
<protein>
    <recommendedName>
        <fullName evidence="6">cGAS/DncV-like nucleotidyltransferase C-terminal helical domain-containing protein</fullName>
    </recommendedName>
</protein>
<keyword evidence="1" id="KW-0808">Transferase</keyword>
<feature type="domain" description="cGAS/DncV-like nucleotidyltransferase C-terminal helical" evidence="6">
    <location>
        <begin position="183"/>
        <end position="301"/>
    </location>
</feature>
<evidence type="ECO:0000256" key="3">
    <source>
        <dbReference type="ARBA" id="ARBA00022741"/>
    </source>
</evidence>
<proteinExistence type="predicted"/>
<sequence length="307" mass="34187">MRLTPQQRVNKLARWTSPPSAAEEARLDRARRMVTDAVKRHPPFAGLGLVVEAKGSWANNTNVSSDSDMDIKVEFTQRIFRGSAAGMSFWDLSLQNSGYTGLWTPEKFRSELQVALRRTSNAVDAGHNVAFYVPSVPGSRPDTDVVPCFTYMYSPVFGAPNRGTVVFTKDGKHIVNWSQQQLDNGRAKNTRTGRRYKLAVRALKAVENDLAALGVIKDLPSYFMECLIYNVPDPVLKNALSLDLAFQAALMHLKGQFTFWSLTATPDAMVEPNGIKKLFGSGQKWTKDDARHLVTAAWDYLGYGVPR</sequence>
<keyword evidence="2" id="KW-0548">Nucleotidyltransferase</keyword>
<dbReference type="Pfam" id="PF26305">
    <property type="entry name" value="CD_NTase_C"/>
    <property type="match status" value="1"/>
</dbReference>
<dbReference type="STRING" id="310780.SAMN05216267_107211"/>
<dbReference type="Proteomes" id="UP000181951">
    <property type="component" value="Unassembled WGS sequence"/>
</dbReference>
<evidence type="ECO:0000256" key="4">
    <source>
        <dbReference type="ARBA" id="ARBA00023118"/>
    </source>
</evidence>
<keyword evidence="4" id="KW-0051">Antiviral defense</keyword>
<dbReference type="AlphaFoldDB" id="A0A1H8UFY4"/>
<evidence type="ECO:0000256" key="5">
    <source>
        <dbReference type="SAM" id="MobiDB-lite"/>
    </source>
</evidence>
<keyword evidence="8" id="KW-1185">Reference proteome</keyword>
<accession>A0A1H8UFY4</accession>
<evidence type="ECO:0000256" key="1">
    <source>
        <dbReference type="ARBA" id="ARBA00022679"/>
    </source>
</evidence>
<evidence type="ECO:0000313" key="8">
    <source>
        <dbReference type="Proteomes" id="UP000181951"/>
    </source>
</evidence>
<organism evidence="7 8">
    <name type="scientific">Actinacidiphila rubida</name>
    <dbReference type="NCBI Taxonomy" id="310780"/>
    <lineage>
        <taxon>Bacteria</taxon>
        <taxon>Bacillati</taxon>
        <taxon>Actinomycetota</taxon>
        <taxon>Actinomycetes</taxon>
        <taxon>Kitasatosporales</taxon>
        <taxon>Streptomycetaceae</taxon>
        <taxon>Actinacidiphila</taxon>
    </lineage>
</organism>
<dbReference type="EMBL" id="FODD01000072">
    <property type="protein sequence ID" value="SEP02139.1"/>
    <property type="molecule type" value="Genomic_DNA"/>
</dbReference>
<evidence type="ECO:0000259" key="6">
    <source>
        <dbReference type="Pfam" id="PF26305"/>
    </source>
</evidence>
<gene>
    <name evidence="7" type="ORF">SAMN05216267_107211</name>
</gene>
<dbReference type="OrthoDB" id="8264173at2"/>
<reference evidence="7 8" key="1">
    <citation type="submission" date="2016-10" db="EMBL/GenBank/DDBJ databases">
        <authorList>
            <person name="de Groot N.N."/>
        </authorList>
    </citation>
    <scope>NUCLEOTIDE SEQUENCE [LARGE SCALE GENOMIC DNA]</scope>
    <source>
        <strain evidence="7 8">CGMCC 4.2026</strain>
    </source>
</reference>